<dbReference type="PANTHER" id="PTHR12181">
    <property type="entry name" value="LIPIN"/>
    <property type="match status" value="1"/>
</dbReference>
<dbReference type="GO" id="GO:0009062">
    <property type="term" value="P:fatty acid catabolic process"/>
    <property type="evidence" value="ECO:0007669"/>
    <property type="project" value="TreeGrafter"/>
</dbReference>
<dbReference type="InterPro" id="IPR031315">
    <property type="entry name" value="LNS2/PITP"/>
</dbReference>
<evidence type="ECO:0000256" key="4">
    <source>
        <dbReference type="ARBA" id="ARBA00012638"/>
    </source>
</evidence>
<evidence type="ECO:0000259" key="7">
    <source>
        <dbReference type="SMART" id="SM00775"/>
    </source>
</evidence>
<dbReference type="InterPro" id="IPR036412">
    <property type="entry name" value="HAD-like_sf"/>
</dbReference>
<gene>
    <name evidence="9 10" type="primary">LOC111115675</name>
</gene>
<evidence type="ECO:0000313" key="8">
    <source>
        <dbReference type="Proteomes" id="UP000694844"/>
    </source>
</evidence>
<comment type="cofactor">
    <cofactor evidence="2">
        <name>Mg(2+)</name>
        <dbReference type="ChEBI" id="CHEBI:18420"/>
    </cofactor>
</comment>
<keyword evidence="5" id="KW-0378">Hydrolase</keyword>
<dbReference type="Pfam" id="PF04571">
    <property type="entry name" value="Lipin_N"/>
    <property type="match status" value="1"/>
</dbReference>
<dbReference type="InterPro" id="IPR031703">
    <property type="entry name" value="Lipin_mid"/>
</dbReference>
<feature type="compositionally biased region" description="Basic and acidic residues" evidence="6">
    <location>
        <begin position="192"/>
        <end position="207"/>
    </location>
</feature>
<dbReference type="Proteomes" id="UP000694844">
    <property type="component" value="Chromosome 1"/>
</dbReference>
<feature type="compositionally biased region" description="Polar residues" evidence="6">
    <location>
        <begin position="550"/>
        <end position="567"/>
    </location>
</feature>
<dbReference type="Pfam" id="PF08235">
    <property type="entry name" value="LNS2"/>
    <property type="match status" value="1"/>
</dbReference>
<feature type="compositionally biased region" description="Basic and acidic residues" evidence="6">
    <location>
        <begin position="602"/>
        <end position="612"/>
    </location>
</feature>
<feature type="region of interest" description="Disordered" evidence="6">
    <location>
        <begin position="535"/>
        <end position="647"/>
    </location>
</feature>
<feature type="region of interest" description="Disordered" evidence="6">
    <location>
        <begin position="156"/>
        <end position="345"/>
    </location>
</feature>
<dbReference type="GO" id="GO:0032869">
    <property type="term" value="P:cellular response to insulin stimulus"/>
    <property type="evidence" value="ECO:0007669"/>
    <property type="project" value="TreeGrafter"/>
</dbReference>
<dbReference type="Pfam" id="PF16876">
    <property type="entry name" value="Lipin_mid"/>
    <property type="match status" value="1"/>
</dbReference>
<dbReference type="RefSeq" id="XP_022310219.1">
    <property type="nucleotide sequence ID" value="XM_022454511.1"/>
</dbReference>
<evidence type="ECO:0000256" key="3">
    <source>
        <dbReference type="ARBA" id="ARBA00005476"/>
    </source>
</evidence>
<dbReference type="EC" id="3.1.3.4" evidence="4"/>
<dbReference type="GO" id="GO:0003713">
    <property type="term" value="F:transcription coactivator activity"/>
    <property type="evidence" value="ECO:0007669"/>
    <property type="project" value="TreeGrafter"/>
</dbReference>
<dbReference type="SUPFAM" id="SSF56784">
    <property type="entry name" value="HAD-like"/>
    <property type="match status" value="1"/>
</dbReference>
<feature type="compositionally biased region" description="Basic and acidic residues" evidence="6">
    <location>
        <begin position="289"/>
        <end position="299"/>
    </location>
</feature>
<feature type="compositionally biased region" description="Polar residues" evidence="6">
    <location>
        <begin position="254"/>
        <end position="281"/>
    </location>
</feature>
<dbReference type="PANTHER" id="PTHR12181:SF12">
    <property type="entry name" value="PHOSPHATIDATE PHOSPHATASE"/>
    <property type="match status" value="1"/>
</dbReference>
<accession>A0A8B8C3F1</accession>
<organism evidence="8 9">
    <name type="scientific">Crassostrea virginica</name>
    <name type="common">Eastern oyster</name>
    <dbReference type="NCBI Taxonomy" id="6565"/>
    <lineage>
        <taxon>Eukaryota</taxon>
        <taxon>Metazoa</taxon>
        <taxon>Spiralia</taxon>
        <taxon>Lophotrochozoa</taxon>
        <taxon>Mollusca</taxon>
        <taxon>Bivalvia</taxon>
        <taxon>Autobranchia</taxon>
        <taxon>Pteriomorphia</taxon>
        <taxon>Ostreida</taxon>
        <taxon>Ostreoidea</taxon>
        <taxon>Ostreidae</taxon>
        <taxon>Crassostrea</taxon>
    </lineage>
</organism>
<dbReference type="GO" id="GO:0008195">
    <property type="term" value="F:phosphatidate phosphatase activity"/>
    <property type="evidence" value="ECO:0007669"/>
    <property type="project" value="UniProtKB-EC"/>
</dbReference>
<feature type="domain" description="LNS2/PITP" evidence="7">
    <location>
        <begin position="704"/>
        <end position="859"/>
    </location>
</feature>
<evidence type="ECO:0000256" key="2">
    <source>
        <dbReference type="ARBA" id="ARBA00001946"/>
    </source>
</evidence>
<evidence type="ECO:0000256" key="1">
    <source>
        <dbReference type="ARBA" id="ARBA00001180"/>
    </source>
</evidence>
<evidence type="ECO:0000256" key="5">
    <source>
        <dbReference type="ARBA" id="ARBA00022801"/>
    </source>
</evidence>
<keyword evidence="8" id="KW-1185">Reference proteome</keyword>
<comment type="catalytic activity">
    <reaction evidence="1">
        <text>a 1,2-diacyl-sn-glycero-3-phosphate + H2O = a 1,2-diacyl-sn-glycerol + phosphate</text>
        <dbReference type="Rhea" id="RHEA:27429"/>
        <dbReference type="ChEBI" id="CHEBI:15377"/>
        <dbReference type="ChEBI" id="CHEBI:17815"/>
        <dbReference type="ChEBI" id="CHEBI:43474"/>
        <dbReference type="ChEBI" id="CHEBI:58608"/>
        <dbReference type="EC" id="3.1.3.4"/>
    </reaction>
    <physiologicalReaction direction="left-to-right" evidence="1">
        <dbReference type="Rhea" id="RHEA:27430"/>
    </physiologicalReaction>
</comment>
<dbReference type="RefSeq" id="XP_022310213.1">
    <property type="nucleotide sequence ID" value="XM_022454505.1"/>
</dbReference>
<comment type="similarity">
    <text evidence="3">Belongs to the lipin family.</text>
</comment>
<reference evidence="9 10" key="2">
    <citation type="submission" date="2025-04" db="UniProtKB">
        <authorList>
            <consortium name="RefSeq"/>
        </authorList>
    </citation>
    <scope>IDENTIFICATION</scope>
    <source>
        <tissue evidence="9 10">Whole sample</tissue>
    </source>
</reference>
<dbReference type="GeneID" id="111115675"/>
<reference evidence="8" key="1">
    <citation type="submission" date="2024-06" db="UniProtKB">
        <authorList>
            <consortium name="RefSeq"/>
        </authorList>
    </citation>
    <scope>NUCLEOTIDE SEQUENCE [LARGE SCALE GENOMIC DNA]</scope>
</reference>
<evidence type="ECO:0000256" key="6">
    <source>
        <dbReference type="SAM" id="MobiDB-lite"/>
    </source>
</evidence>
<evidence type="ECO:0000313" key="9">
    <source>
        <dbReference type="RefSeq" id="XP_022310213.1"/>
    </source>
</evidence>
<dbReference type="SMART" id="SM00775">
    <property type="entry name" value="LNS2"/>
    <property type="match status" value="1"/>
</dbReference>
<name>A0A8B8C3F1_CRAVI</name>
<dbReference type="InterPro" id="IPR013209">
    <property type="entry name" value="LNS2"/>
</dbReference>
<dbReference type="InterPro" id="IPR007651">
    <property type="entry name" value="Lipin_N"/>
</dbReference>
<sequence length="922" mass="103692">MSYFSYVGRIFSNVKGFYNEINAATLTGAIDAVIIKQEDGSYLSSPFHVRFGKLGVLRAREKLVDIEINGEPVDIHMKLGESGEAFFVEELPEEEHEDFPAYLATSPLPSTSDLMREGVKEMKQEYLASAVNTLVEEGKGEKEEYVNTAGNTIEVIPPTTPEEESNVSITIEDEEGRKKKVRRKKRPVRRTSSNEEAAKKEVEKSDEIFNMEDVSTDDELANLPTRLPNMTPRVGKSVSLPVMEETDESRLERTSQWAQSQFSFSHPFSDTDMSPIASPSNTRPPSPKSDTEVDRRRQGAVDQSILSEEDTTLWEWGDLPRRPDDSSTPVEANTGTITKEGESQESKGLFQFMKKTKTVRHKPEGEGIYLDDLNLEEMDPEVAKLYFPKRLSYQFHNAKFVSIKERIDPPEEDAESGTGPSLPVSPHSVEGAIGGPPGVTGVSFLKSEVQHLGTFSLSLCGGLSDPEGVNLEKFMNHIVTYEDLCENYNMITNPDLVVRIGENYYNWQTAAPIILCHVCFEKDLPEKTMGDVIKEHMPKKKSKKGGVSSWFSWRRTTPDSSNPATETSHVEADVQATKSVESSTSMSPPISQPGSPRKSRRRITDESLKSEGNDTSCDDLDTEDSDRSGQPPNPTPQALMASKPIDVTTPKEKFKKSLRLSSDQIKKLNLREGQNEISFSVTTQYQGTTRCMSHIYLWNYDDKIVVSDIDGTITKSDVLGQILPIIGRDWSQSGVAQLFTHIYNNGYKFLYLSARAIGQSKVTKDLLRSIKQEFHVLPDGPLLLSPTSLVSAFHREVIERKPEDFKIACLRDIGELFPDLQPFYAGFGNKINDVYAYKAINIPDVRIFTINHRGELKQESCYTFQSSYYSLSEIADHFFPPRERLGDYDSHFSTVKYWKQPLPEVCEKEILDVDKTENSPDK</sequence>
<evidence type="ECO:0000313" key="10">
    <source>
        <dbReference type="RefSeq" id="XP_022310219.1"/>
    </source>
</evidence>
<dbReference type="AlphaFoldDB" id="A0A8B8C3F1"/>
<feature type="compositionally biased region" description="Polar residues" evidence="6">
    <location>
        <begin position="326"/>
        <end position="337"/>
    </location>
</feature>
<dbReference type="KEGG" id="cvn:111115675"/>
<proteinExistence type="inferred from homology"/>
<dbReference type="OrthoDB" id="4567at2759"/>
<feature type="compositionally biased region" description="Polar residues" evidence="6">
    <location>
        <begin position="576"/>
        <end position="594"/>
    </location>
</feature>
<dbReference type="InterPro" id="IPR026058">
    <property type="entry name" value="LIPIN"/>
</dbReference>
<feature type="compositionally biased region" description="Basic residues" evidence="6">
    <location>
        <begin position="178"/>
        <end position="189"/>
    </location>
</feature>
<dbReference type="GO" id="GO:0019432">
    <property type="term" value="P:triglyceride biosynthetic process"/>
    <property type="evidence" value="ECO:0007669"/>
    <property type="project" value="TreeGrafter"/>
</dbReference>
<protein>
    <recommendedName>
        <fullName evidence="4">phosphatidate phosphatase</fullName>
        <ecNumber evidence="4">3.1.3.4</ecNumber>
    </recommendedName>
</protein>
<dbReference type="GO" id="GO:0045944">
    <property type="term" value="P:positive regulation of transcription by RNA polymerase II"/>
    <property type="evidence" value="ECO:0007669"/>
    <property type="project" value="TreeGrafter"/>
</dbReference>
<dbReference type="GO" id="GO:0005634">
    <property type="term" value="C:nucleus"/>
    <property type="evidence" value="ECO:0007669"/>
    <property type="project" value="TreeGrafter"/>
</dbReference>